<dbReference type="Proteomes" id="UP000231564">
    <property type="component" value="Chromosome MARIT"/>
</dbReference>
<dbReference type="GeneID" id="47723477"/>
<dbReference type="RefSeq" id="WP_100211379.1">
    <property type="nucleotide sequence ID" value="NZ_CP138495.1"/>
</dbReference>
<proteinExistence type="predicted"/>
<keyword evidence="2" id="KW-1185">Reference proteome</keyword>
<accession>A0A2H1EAH7</accession>
<dbReference type="OrthoDB" id="1417495at2"/>
<sequence length="130" mass="15548">MIDVPIGYPYQGSAYFYKRLPNKNKCKVLLFVYLNKEQDCYLPYFELQTINTNDRSIDKLIEVGGKAYECGWDRSFNIDGNYFIKIIDKQSCYDFEEEKEIEQIEYLNKYEIDSTGYFKRLNLPNEPVRN</sequence>
<organism evidence="1 2">
    <name type="scientific">Tenacibaculum maritimum NCIMB 2154</name>
    <dbReference type="NCBI Taxonomy" id="1349785"/>
    <lineage>
        <taxon>Bacteria</taxon>
        <taxon>Pseudomonadati</taxon>
        <taxon>Bacteroidota</taxon>
        <taxon>Flavobacteriia</taxon>
        <taxon>Flavobacteriales</taxon>
        <taxon>Flavobacteriaceae</taxon>
        <taxon>Tenacibaculum</taxon>
    </lineage>
</organism>
<evidence type="ECO:0000313" key="2">
    <source>
        <dbReference type="Proteomes" id="UP000231564"/>
    </source>
</evidence>
<evidence type="ECO:0000313" key="1">
    <source>
        <dbReference type="EMBL" id="SFZ83283.1"/>
    </source>
</evidence>
<name>A0A2H1EAH7_9FLAO</name>
<protein>
    <submittedName>
        <fullName evidence="1">Uncharacterized protein</fullName>
    </submittedName>
</protein>
<dbReference type="EMBL" id="LT634361">
    <property type="protein sequence ID" value="SFZ83283.1"/>
    <property type="molecule type" value="Genomic_DNA"/>
</dbReference>
<reference evidence="1 2" key="1">
    <citation type="submission" date="2016-11" db="EMBL/GenBank/DDBJ databases">
        <authorList>
            <person name="Jaros S."/>
            <person name="Januszkiewicz K."/>
            <person name="Wedrychowicz H."/>
        </authorList>
    </citation>
    <scope>NUCLEOTIDE SEQUENCE [LARGE SCALE GENOMIC DNA]</scope>
    <source>
        <strain evidence="1">NCIMB 2154T</strain>
    </source>
</reference>
<dbReference type="AlphaFoldDB" id="A0A2H1EAH7"/>
<dbReference type="KEGG" id="tmar:MARIT_1986"/>
<gene>
    <name evidence="1" type="ORF">MARIT_1986</name>
</gene>